<keyword evidence="5" id="KW-0963">Cytoplasm</keyword>
<feature type="domain" description="PhoU" evidence="7">
    <location>
        <begin position="97"/>
        <end position="181"/>
    </location>
</feature>
<sequence>MEQSCCLAHQALFKHNLAVIDELKHQEQKIDRLYRQIETDCLQFMALQSPVATDLRLIGTLMQMVRDLERIGDYAEDLTEFAVKLLPYDITQYSATIENMLLATQSMLAMGLASLTELDAEQGLNIKQRDDEVDSGYQQVYQKLSQVQTVQGSVEPLLLMMLTIRSIERMADHATNIGRRVAYIVTGQR</sequence>
<dbReference type="GO" id="GO:0005737">
    <property type="term" value="C:cytoplasm"/>
    <property type="evidence" value="ECO:0007669"/>
    <property type="project" value="UniProtKB-SubCell"/>
</dbReference>
<evidence type="ECO:0000259" key="7">
    <source>
        <dbReference type="Pfam" id="PF01895"/>
    </source>
</evidence>
<evidence type="ECO:0000256" key="3">
    <source>
        <dbReference type="ARBA" id="ARBA00011738"/>
    </source>
</evidence>
<dbReference type="PANTHER" id="PTHR42930:SF3">
    <property type="entry name" value="PHOSPHATE-SPECIFIC TRANSPORT SYSTEM ACCESSORY PROTEIN PHOU"/>
    <property type="match status" value="1"/>
</dbReference>
<accession>A0ABD4T1D5</accession>
<dbReference type="Pfam" id="PF01895">
    <property type="entry name" value="PhoU"/>
    <property type="match status" value="2"/>
</dbReference>
<evidence type="ECO:0000256" key="1">
    <source>
        <dbReference type="ARBA" id="ARBA00004496"/>
    </source>
</evidence>
<reference evidence="8 9" key="1">
    <citation type="journal article" date="2015" name="Genome Announc.">
        <title>Draft Genome Sequence of Filamentous Marine Cyanobacterium Lyngbya confervoides Strain BDU141951.</title>
        <authorList>
            <person name="Chandrababunaidu M.M."/>
            <person name="Sen D."/>
            <person name="Tripathy S."/>
        </authorList>
    </citation>
    <scope>NUCLEOTIDE SEQUENCE [LARGE SCALE GENOMIC DNA]</scope>
    <source>
        <strain evidence="8 9">BDU141951</strain>
    </source>
</reference>
<dbReference type="FunFam" id="1.20.58.220:FF:000004">
    <property type="entry name" value="Phosphate-specific transport system accessory protein PhoU"/>
    <property type="match status" value="1"/>
</dbReference>
<evidence type="ECO:0000313" key="8">
    <source>
        <dbReference type="EMBL" id="MCM1982107.1"/>
    </source>
</evidence>
<dbReference type="EMBL" id="JTHE03000029">
    <property type="protein sequence ID" value="MCM1982107.1"/>
    <property type="molecule type" value="Genomic_DNA"/>
</dbReference>
<keyword evidence="9" id="KW-1185">Reference proteome</keyword>
<organism evidence="8 9">
    <name type="scientific">Lyngbya confervoides BDU141951</name>
    <dbReference type="NCBI Taxonomy" id="1574623"/>
    <lineage>
        <taxon>Bacteria</taxon>
        <taxon>Bacillati</taxon>
        <taxon>Cyanobacteriota</taxon>
        <taxon>Cyanophyceae</taxon>
        <taxon>Oscillatoriophycideae</taxon>
        <taxon>Oscillatoriales</taxon>
        <taxon>Microcoleaceae</taxon>
        <taxon>Lyngbya</taxon>
    </lineage>
</organism>
<dbReference type="PIRSF" id="PIRSF003107">
    <property type="entry name" value="PhoU"/>
    <property type="match status" value="1"/>
</dbReference>
<proteinExistence type="inferred from homology"/>
<evidence type="ECO:0000313" key="9">
    <source>
        <dbReference type="Proteomes" id="UP000031561"/>
    </source>
</evidence>
<name>A0ABD4T1D5_9CYAN</name>
<dbReference type="PANTHER" id="PTHR42930">
    <property type="entry name" value="PHOSPHATE-SPECIFIC TRANSPORT SYSTEM ACCESSORY PROTEIN PHOU"/>
    <property type="match status" value="1"/>
</dbReference>
<dbReference type="AlphaFoldDB" id="A0ABD4T1D5"/>
<comment type="subunit">
    <text evidence="3">Homodimer.</text>
</comment>
<evidence type="ECO:0000256" key="4">
    <source>
        <dbReference type="ARBA" id="ARBA00022448"/>
    </source>
</evidence>
<feature type="domain" description="PhoU" evidence="7">
    <location>
        <begin position="8"/>
        <end position="80"/>
    </location>
</feature>
<dbReference type="InterPro" id="IPR026022">
    <property type="entry name" value="PhoU_dom"/>
</dbReference>
<dbReference type="GO" id="GO:0006817">
    <property type="term" value="P:phosphate ion transport"/>
    <property type="evidence" value="ECO:0007669"/>
    <property type="project" value="UniProtKB-KW"/>
</dbReference>
<evidence type="ECO:0000256" key="6">
    <source>
        <dbReference type="ARBA" id="ARBA00022592"/>
    </source>
</evidence>
<dbReference type="InterPro" id="IPR028366">
    <property type="entry name" value="PhoU"/>
</dbReference>
<evidence type="ECO:0000256" key="2">
    <source>
        <dbReference type="ARBA" id="ARBA00008107"/>
    </source>
</evidence>
<protein>
    <submittedName>
        <fullName evidence="8">Phosphate signaling complex protein PhoU</fullName>
    </submittedName>
</protein>
<evidence type="ECO:0000256" key="5">
    <source>
        <dbReference type="ARBA" id="ARBA00022490"/>
    </source>
</evidence>
<comment type="caution">
    <text evidence="8">The sequence shown here is derived from an EMBL/GenBank/DDBJ whole genome shotgun (WGS) entry which is preliminary data.</text>
</comment>
<dbReference type="NCBIfam" id="TIGR02135">
    <property type="entry name" value="phoU_full"/>
    <property type="match status" value="1"/>
</dbReference>
<keyword evidence="4" id="KW-0813">Transport</keyword>
<comment type="similarity">
    <text evidence="2">Belongs to the PhoU family.</text>
</comment>
<dbReference type="Proteomes" id="UP000031561">
    <property type="component" value="Unassembled WGS sequence"/>
</dbReference>
<gene>
    <name evidence="8" type="primary">phoU</name>
    <name evidence="8" type="ORF">QQ91_0004575</name>
</gene>
<dbReference type="Gene3D" id="1.20.58.220">
    <property type="entry name" value="Phosphate transport system protein phou homolog 2, domain 2"/>
    <property type="match status" value="1"/>
</dbReference>
<dbReference type="SUPFAM" id="SSF109755">
    <property type="entry name" value="PhoU-like"/>
    <property type="match status" value="1"/>
</dbReference>
<comment type="subcellular location">
    <subcellularLocation>
        <location evidence="1">Cytoplasm</location>
    </subcellularLocation>
</comment>
<keyword evidence="6" id="KW-0592">Phosphate transport</keyword>
<dbReference type="InterPro" id="IPR038078">
    <property type="entry name" value="PhoU-like_sf"/>
</dbReference>